<proteinExistence type="predicted"/>
<gene>
    <name evidence="3" type="ORF">KDK95_15730</name>
</gene>
<feature type="domain" description="DUF5709" evidence="2">
    <location>
        <begin position="97"/>
        <end position="131"/>
    </location>
</feature>
<evidence type="ECO:0000313" key="4">
    <source>
        <dbReference type="Proteomes" id="UP000676325"/>
    </source>
</evidence>
<evidence type="ECO:0000256" key="1">
    <source>
        <dbReference type="SAM" id="MobiDB-lite"/>
    </source>
</evidence>
<accession>A0A941EEV3</accession>
<protein>
    <recommendedName>
        <fullName evidence="2">DUF5709 domain-containing protein</fullName>
    </recommendedName>
</protein>
<dbReference type="Pfam" id="PF18970">
    <property type="entry name" value="DUF5709"/>
    <property type="match status" value="1"/>
</dbReference>
<feature type="region of interest" description="Disordered" evidence="1">
    <location>
        <begin position="1"/>
        <end position="52"/>
    </location>
</feature>
<dbReference type="AlphaFoldDB" id="A0A941EEV3"/>
<organism evidence="3 4">
    <name type="scientific">Actinospica acidithermotolerans</name>
    <dbReference type="NCBI Taxonomy" id="2828514"/>
    <lineage>
        <taxon>Bacteria</taxon>
        <taxon>Bacillati</taxon>
        <taxon>Actinomycetota</taxon>
        <taxon>Actinomycetes</taxon>
        <taxon>Catenulisporales</taxon>
        <taxon>Actinospicaceae</taxon>
        <taxon>Actinospica</taxon>
    </lineage>
</organism>
<evidence type="ECO:0000259" key="2">
    <source>
        <dbReference type="Pfam" id="PF18970"/>
    </source>
</evidence>
<dbReference type="RefSeq" id="WP_212518908.1">
    <property type="nucleotide sequence ID" value="NZ_JAGSOH010000041.1"/>
</dbReference>
<reference evidence="3" key="1">
    <citation type="submission" date="2021-04" db="EMBL/GenBank/DDBJ databases">
        <title>Genome based classification of Actinospica acidithermotolerans sp. nov., an actinobacterium isolated from an Indonesian hot spring.</title>
        <authorList>
            <person name="Kusuma A.B."/>
            <person name="Putra K.E."/>
            <person name="Nafisah S."/>
            <person name="Loh J."/>
            <person name="Nouioui I."/>
            <person name="Goodfellow M."/>
        </authorList>
    </citation>
    <scope>NUCLEOTIDE SEQUENCE</scope>
    <source>
        <strain evidence="3">MGRD01-02</strain>
    </source>
</reference>
<feature type="region of interest" description="Disordered" evidence="1">
    <location>
        <begin position="76"/>
        <end position="103"/>
    </location>
</feature>
<dbReference type="EMBL" id="JAGSOH010000041">
    <property type="protein sequence ID" value="MBR7827769.1"/>
    <property type="molecule type" value="Genomic_DNA"/>
</dbReference>
<evidence type="ECO:0000313" key="3">
    <source>
        <dbReference type="EMBL" id="MBR7827769.1"/>
    </source>
</evidence>
<keyword evidence="4" id="KW-1185">Reference proteome</keyword>
<sequence length="144" mass="15865">MTETSDYQYDEYTYDDPEDDGVLEPADDLSTDDYEDDPLDTGIEPPDHYGASNWYGVTEAEARAGESLDQLLAEEEPEIDADAPDVVDDRWADGPGPRSGRLVSDGRLMAEDVGTDAYAAGAEEAAVHLMDNGEIRYHSMHEED</sequence>
<dbReference type="Proteomes" id="UP000676325">
    <property type="component" value="Unassembled WGS sequence"/>
</dbReference>
<comment type="caution">
    <text evidence="3">The sequence shown here is derived from an EMBL/GenBank/DDBJ whole genome shotgun (WGS) entry which is preliminary data.</text>
</comment>
<dbReference type="InterPro" id="IPR043763">
    <property type="entry name" value="DUF5709"/>
</dbReference>
<feature type="compositionally biased region" description="Acidic residues" evidence="1">
    <location>
        <begin position="8"/>
        <end position="39"/>
    </location>
</feature>
<name>A0A941EEV3_9ACTN</name>
<feature type="compositionally biased region" description="Acidic residues" evidence="1">
    <location>
        <begin position="76"/>
        <end position="86"/>
    </location>
</feature>